<gene>
    <name evidence="12" type="ORF">A4U43_UnF11210</name>
</gene>
<dbReference type="InterPro" id="IPR008271">
    <property type="entry name" value="Ser/Thr_kinase_AS"/>
</dbReference>
<dbReference type="InterPro" id="IPR011009">
    <property type="entry name" value="Kinase-like_dom_sf"/>
</dbReference>
<organism evidence="12 13">
    <name type="scientific">Asparagus officinalis</name>
    <name type="common">Garden asparagus</name>
    <dbReference type="NCBI Taxonomy" id="4686"/>
    <lineage>
        <taxon>Eukaryota</taxon>
        <taxon>Viridiplantae</taxon>
        <taxon>Streptophyta</taxon>
        <taxon>Embryophyta</taxon>
        <taxon>Tracheophyta</taxon>
        <taxon>Spermatophyta</taxon>
        <taxon>Magnoliopsida</taxon>
        <taxon>Liliopsida</taxon>
        <taxon>Asparagales</taxon>
        <taxon>Asparagaceae</taxon>
        <taxon>Asparagoideae</taxon>
        <taxon>Asparagus</taxon>
    </lineage>
</organism>
<dbReference type="PROSITE" id="PS50011">
    <property type="entry name" value="PROTEIN_KINASE_DOM"/>
    <property type="match status" value="1"/>
</dbReference>
<keyword evidence="6" id="KW-0418">Kinase</keyword>
<comment type="similarity">
    <text evidence="1">Belongs to the protein kinase superfamily. CAMK Ser/Thr protein kinase family. SNF1 subfamily.</text>
</comment>
<dbReference type="CDD" id="cd05117">
    <property type="entry name" value="STKc_CAMK"/>
    <property type="match status" value="1"/>
</dbReference>
<evidence type="ECO:0000256" key="3">
    <source>
        <dbReference type="ARBA" id="ARBA00022679"/>
    </source>
</evidence>
<dbReference type="InterPro" id="IPR000719">
    <property type="entry name" value="Prot_kinase_dom"/>
</dbReference>
<dbReference type="InterPro" id="IPR017441">
    <property type="entry name" value="Protein_kinase_ATP_BS"/>
</dbReference>
<keyword evidence="3" id="KW-0808">Transferase</keyword>
<name>A0A1R3L5B1_ASPOF</name>
<dbReference type="OrthoDB" id="40902at2759"/>
<dbReference type="Proteomes" id="UP000243459">
    <property type="component" value="Unassembled WGS sequence"/>
</dbReference>
<dbReference type="AlphaFoldDB" id="A0A1R3L5B1"/>
<evidence type="ECO:0000256" key="4">
    <source>
        <dbReference type="ARBA" id="ARBA00022737"/>
    </source>
</evidence>
<feature type="domain" description="Protein kinase" evidence="11">
    <location>
        <begin position="9"/>
        <end position="266"/>
    </location>
</feature>
<reference evidence="13" key="1">
    <citation type="journal article" date="2017" name="Nat. Commun.">
        <title>The asparagus genome sheds light on the origin and evolution of a young Y chromosome.</title>
        <authorList>
            <person name="Harkess A."/>
            <person name="Zhou J."/>
            <person name="Xu C."/>
            <person name="Bowers J.E."/>
            <person name="Van der Hulst R."/>
            <person name="Ayyampalayam S."/>
            <person name="Mercati F."/>
            <person name="Riccardi P."/>
            <person name="McKain M.R."/>
            <person name="Kakrana A."/>
            <person name="Tang H."/>
            <person name="Ray J."/>
            <person name="Groenendijk J."/>
            <person name="Arikit S."/>
            <person name="Mathioni S.M."/>
            <person name="Nakano M."/>
            <person name="Shan H."/>
            <person name="Telgmann-Rauber A."/>
            <person name="Kanno A."/>
            <person name="Yue Z."/>
            <person name="Chen H."/>
            <person name="Li W."/>
            <person name="Chen Y."/>
            <person name="Xu X."/>
            <person name="Zhang Y."/>
            <person name="Luo S."/>
            <person name="Chen H."/>
            <person name="Gao J."/>
            <person name="Mao Z."/>
            <person name="Pires J.C."/>
            <person name="Luo M."/>
            <person name="Kudrna D."/>
            <person name="Wing R.A."/>
            <person name="Meyers B.C."/>
            <person name="Yi K."/>
            <person name="Kong H."/>
            <person name="Lavrijsen P."/>
            <person name="Sunseri F."/>
            <person name="Falavigna A."/>
            <person name="Ye Y."/>
            <person name="Leebens-Mack J.H."/>
            <person name="Chen G."/>
        </authorList>
    </citation>
    <scope>NUCLEOTIDE SEQUENCE [LARGE SCALE GENOMIC DNA]</scope>
    <source>
        <strain evidence="13">cv. DH0086</strain>
    </source>
</reference>
<evidence type="ECO:0000256" key="6">
    <source>
        <dbReference type="ARBA" id="ARBA00022777"/>
    </source>
</evidence>
<evidence type="ECO:0000256" key="2">
    <source>
        <dbReference type="ARBA" id="ARBA00022527"/>
    </source>
</evidence>
<dbReference type="PROSITE" id="PS00108">
    <property type="entry name" value="PROTEIN_KINASE_ST"/>
    <property type="match status" value="1"/>
</dbReference>
<evidence type="ECO:0000256" key="7">
    <source>
        <dbReference type="ARBA" id="ARBA00022840"/>
    </source>
</evidence>
<evidence type="ECO:0000256" key="8">
    <source>
        <dbReference type="ARBA" id="ARBA00058225"/>
    </source>
</evidence>
<evidence type="ECO:0000313" key="13">
    <source>
        <dbReference type="Proteomes" id="UP000243459"/>
    </source>
</evidence>
<dbReference type="PANTHER" id="PTHR24349">
    <property type="entry name" value="SERINE/THREONINE-PROTEIN KINASE"/>
    <property type="match status" value="1"/>
</dbReference>
<dbReference type="PROSITE" id="PS00107">
    <property type="entry name" value="PROTEIN_KINASE_ATP"/>
    <property type="match status" value="1"/>
</dbReference>
<evidence type="ECO:0000256" key="10">
    <source>
        <dbReference type="RuleBase" id="RU000304"/>
    </source>
</evidence>
<keyword evidence="13" id="KW-1185">Reference proteome</keyword>
<comment type="function">
    <text evidence="8">CIPK serine-threonine protein kinases interact with CBL proteins. Binding of a CBL protein to the regulatory NAF domain of CIPK protein lead to the activation of the kinase in a calcium-dependent manner.</text>
</comment>
<dbReference type="SUPFAM" id="SSF56112">
    <property type="entry name" value="Protein kinase-like (PK-like)"/>
    <property type="match status" value="1"/>
</dbReference>
<dbReference type="GO" id="GO:0005524">
    <property type="term" value="F:ATP binding"/>
    <property type="evidence" value="ECO:0007669"/>
    <property type="project" value="UniProtKB-UniRule"/>
</dbReference>
<dbReference type="OMA" id="IIKKSAC"/>
<accession>A0A1R3L5B1</accession>
<dbReference type="PIRSF" id="PIRSF000654">
    <property type="entry name" value="Integrin-linked_kinase"/>
    <property type="match status" value="1"/>
</dbReference>
<proteinExistence type="inferred from homology"/>
<keyword evidence="5 9" id="KW-0547">Nucleotide-binding</keyword>
<keyword evidence="4" id="KW-0677">Repeat</keyword>
<dbReference type="Gene3D" id="1.10.510.10">
    <property type="entry name" value="Transferase(Phosphotransferase) domain 1"/>
    <property type="match status" value="1"/>
</dbReference>
<protein>
    <recommendedName>
        <fullName evidence="11">Protein kinase domain-containing protein</fullName>
    </recommendedName>
</protein>
<evidence type="ECO:0000256" key="5">
    <source>
        <dbReference type="ARBA" id="ARBA00022741"/>
    </source>
</evidence>
<dbReference type="EMBL" id="KV864145">
    <property type="protein sequence ID" value="ONK54798.1"/>
    <property type="molecule type" value="Genomic_DNA"/>
</dbReference>
<dbReference type="Gene3D" id="3.30.200.20">
    <property type="entry name" value="Phosphorylase Kinase, domain 1"/>
    <property type="match status" value="1"/>
</dbReference>
<evidence type="ECO:0000313" key="12">
    <source>
        <dbReference type="EMBL" id="ONK54798.1"/>
    </source>
</evidence>
<dbReference type="Pfam" id="PF00069">
    <property type="entry name" value="Pkinase"/>
    <property type="match status" value="1"/>
</dbReference>
<evidence type="ECO:0000259" key="11">
    <source>
        <dbReference type="PROSITE" id="PS50011"/>
    </source>
</evidence>
<dbReference type="SMART" id="SM00220">
    <property type="entry name" value="S_TKc"/>
    <property type="match status" value="1"/>
</dbReference>
<keyword evidence="2 10" id="KW-0723">Serine/threonine-protein kinase</keyword>
<dbReference type="FunFam" id="1.10.510.10:FF:000571">
    <property type="entry name" value="Maternal embryonic leucine zipper kinase"/>
    <property type="match status" value="1"/>
</dbReference>
<sequence length="273" mass="29812">MSEALHRDYSIGPELGRGRFGAVHRITSVSTGEPFAVKSINKLLISDPFDLACITDEPKLTLLASGGPHTVNLHAVYEDPASLHLVLDLCSGPDLLGLLSDRGPLSEAEAASLISFITQALACCHMRGLAHRDLKPENILFDNNTGRPKLSDFGSAGLFSTDKKMSGLVGTAHYVAPEVVRGEEYGERVDVWSAGVVMYVMLGGVYPFVGEDVGEVFSAVLRGNLRFPTRIFGGVSREAKDLMRKMMCRDPERRLSAEAVLRHPWIKSFENEL</sequence>
<dbReference type="GO" id="GO:0004674">
    <property type="term" value="F:protein serine/threonine kinase activity"/>
    <property type="evidence" value="ECO:0007669"/>
    <property type="project" value="UniProtKB-KW"/>
</dbReference>
<keyword evidence="7 9" id="KW-0067">ATP-binding</keyword>
<dbReference type="InterPro" id="IPR050205">
    <property type="entry name" value="CDPK_Ser/Thr_kinases"/>
</dbReference>
<evidence type="ECO:0000256" key="9">
    <source>
        <dbReference type="PROSITE-ProRule" id="PRU10141"/>
    </source>
</evidence>
<dbReference type="Gramene" id="ONK54798">
    <property type="protein sequence ID" value="ONK54798"/>
    <property type="gene ID" value="A4U43_UnF11210"/>
</dbReference>
<feature type="binding site" evidence="9">
    <location>
        <position position="38"/>
    </location>
    <ligand>
        <name>ATP</name>
        <dbReference type="ChEBI" id="CHEBI:30616"/>
    </ligand>
</feature>
<evidence type="ECO:0000256" key="1">
    <source>
        <dbReference type="ARBA" id="ARBA00006234"/>
    </source>
</evidence>